<dbReference type="PANTHER" id="PTHR11439">
    <property type="entry name" value="GAG-POL-RELATED RETROTRANSPOSON"/>
    <property type="match status" value="1"/>
</dbReference>
<dbReference type="Pfam" id="PF07727">
    <property type="entry name" value="RVT_2"/>
    <property type="match status" value="1"/>
</dbReference>
<evidence type="ECO:0000313" key="3">
    <source>
        <dbReference type="Proteomes" id="UP001153555"/>
    </source>
</evidence>
<dbReference type="Proteomes" id="UP001153555">
    <property type="component" value="Unassembled WGS sequence"/>
</dbReference>
<reference evidence="2" key="1">
    <citation type="submission" date="2019-12" db="EMBL/GenBank/DDBJ databases">
        <authorList>
            <person name="Scholes J."/>
        </authorList>
    </citation>
    <scope>NUCLEOTIDE SEQUENCE</scope>
</reference>
<dbReference type="GO" id="GO:0016301">
    <property type="term" value="F:kinase activity"/>
    <property type="evidence" value="ECO:0007669"/>
    <property type="project" value="UniProtKB-KW"/>
</dbReference>
<dbReference type="AlphaFoldDB" id="A0A9N7N165"/>
<gene>
    <name evidence="2" type="ORF">SHERM_01426</name>
</gene>
<evidence type="ECO:0000313" key="2">
    <source>
        <dbReference type="EMBL" id="CAA0820188.1"/>
    </source>
</evidence>
<dbReference type="OrthoDB" id="910307at2759"/>
<feature type="domain" description="Reverse transcriptase Ty1/copia-type" evidence="1">
    <location>
        <begin position="12"/>
        <end position="252"/>
    </location>
</feature>
<evidence type="ECO:0000259" key="1">
    <source>
        <dbReference type="Pfam" id="PF07727"/>
    </source>
</evidence>
<dbReference type="SUPFAM" id="SSF56672">
    <property type="entry name" value="DNA/RNA polymerases"/>
    <property type="match status" value="1"/>
</dbReference>
<comment type="caution">
    <text evidence="2">The sequence shown here is derived from an EMBL/GenBank/DDBJ whole genome shotgun (WGS) entry which is preliminary data.</text>
</comment>
<dbReference type="CDD" id="cd09272">
    <property type="entry name" value="RNase_HI_RT_Ty1"/>
    <property type="match status" value="1"/>
</dbReference>
<keyword evidence="3" id="KW-1185">Reference proteome</keyword>
<proteinExistence type="predicted"/>
<keyword evidence="2" id="KW-0808">Transferase</keyword>
<dbReference type="InterPro" id="IPR013103">
    <property type="entry name" value="RVT_2"/>
</dbReference>
<protein>
    <submittedName>
        <fullName evidence="2">Cysteine-rich RLK (RECEPTOR-like protein kinase) 8</fullName>
    </submittedName>
</protein>
<keyword evidence="2" id="KW-0418">Kinase</keyword>
<name>A0A9N7N165_STRHE</name>
<dbReference type="InterPro" id="IPR043502">
    <property type="entry name" value="DNA/RNA_pol_sf"/>
</dbReference>
<dbReference type="PANTHER" id="PTHR11439:SF465">
    <property type="entry name" value="REVERSE TRANSCRIPTASE TY1_COPIA-TYPE DOMAIN-CONTAINING PROTEIN"/>
    <property type="match status" value="1"/>
</dbReference>
<dbReference type="EMBL" id="CACSLK010020336">
    <property type="protein sequence ID" value="CAA0820188.1"/>
    <property type="molecule type" value="Genomic_DNA"/>
</dbReference>
<accession>A0A9N7N165</accession>
<sequence length="495" mass="55961">MDCEIEALEKNCTWELTTLPAGKKAIGCKWIYKIKRKADGTVDRFKARLVAKCYNQIEGVDYFDIFSPVAKLVTVRIFICMATLRNWKLFQVDVNNAFLHGFLHEEVYMHPPLGYKKAEKGQVCKLKRSLYGLKQASREWNTELCKKLALFGLTQSAFDHCLFTMESDGEFLAVLIYVDDVLLTGSSITLIDQFKLFLDQEFSIKDMGLAKYFLGVELHSSTEGTLLCQHKYVLDLLGDMHMLDCSPAATPLPHGMKLQVVDGDLLLQPDLYRRLIGRLLYLNLTRPDITYATQQLSQFVTAPCSSHWKAAMHVLRYLRGTPSLGLFYPATSSFNLEAYSDADWAACKDTRRSITGYCMTLGGCLISWKSKKQQTISKSSAEAEYRALSSTVSELLWISYIAKDLLIPISLPIPLWCDNKAALHITANPVFHERTKHLEIDCHLVRNKFKDGFVRPCYVSSKLQLADIFTKVLTGGQFHLLASKLGLSLADRSPT</sequence>
<organism evidence="2 3">
    <name type="scientific">Striga hermonthica</name>
    <name type="common">Purple witchweed</name>
    <name type="synonym">Buchnera hermonthica</name>
    <dbReference type="NCBI Taxonomy" id="68872"/>
    <lineage>
        <taxon>Eukaryota</taxon>
        <taxon>Viridiplantae</taxon>
        <taxon>Streptophyta</taxon>
        <taxon>Embryophyta</taxon>
        <taxon>Tracheophyta</taxon>
        <taxon>Spermatophyta</taxon>
        <taxon>Magnoliopsida</taxon>
        <taxon>eudicotyledons</taxon>
        <taxon>Gunneridae</taxon>
        <taxon>Pentapetalae</taxon>
        <taxon>asterids</taxon>
        <taxon>lamiids</taxon>
        <taxon>Lamiales</taxon>
        <taxon>Orobanchaceae</taxon>
        <taxon>Buchnereae</taxon>
        <taxon>Striga</taxon>
    </lineage>
</organism>